<dbReference type="AlphaFoldDB" id="A0A285S453"/>
<evidence type="ECO:0000313" key="1">
    <source>
        <dbReference type="EMBL" id="SOB99869.1"/>
    </source>
</evidence>
<dbReference type="OrthoDB" id="2678857at2"/>
<organism evidence="1 2">
    <name type="scientific">Ureibacillus xyleni</name>
    <dbReference type="NCBI Taxonomy" id="614648"/>
    <lineage>
        <taxon>Bacteria</taxon>
        <taxon>Bacillati</taxon>
        <taxon>Bacillota</taxon>
        <taxon>Bacilli</taxon>
        <taxon>Bacillales</taxon>
        <taxon>Caryophanaceae</taxon>
        <taxon>Ureibacillus</taxon>
    </lineage>
</organism>
<sequence length="136" mass="15680">MPGPALNQLHAHRAIHDGAQSGAIEYTDLMIQIWKSEKKEDANKAATLLLDYWETRIISHADAEESGFYQKKAENNEELVDAVKSLKRDHEILRIIVKDIRDILQKDGLNDLAIQKFYALLTVNEIHSREEERLLF</sequence>
<protein>
    <recommendedName>
        <fullName evidence="3">Hemerythrin HHE cation binding domain-containing protein</fullName>
    </recommendedName>
</protein>
<reference evidence="2" key="1">
    <citation type="submission" date="2017-08" db="EMBL/GenBank/DDBJ databases">
        <authorList>
            <person name="Varghese N."/>
            <person name="Submissions S."/>
        </authorList>
    </citation>
    <scope>NUCLEOTIDE SEQUENCE [LARGE SCALE GENOMIC DNA]</scope>
    <source>
        <strain evidence="2">JC22</strain>
    </source>
</reference>
<dbReference type="Proteomes" id="UP000219636">
    <property type="component" value="Unassembled WGS sequence"/>
</dbReference>
<name>A0A285S453_9BACL</name>
<evidence type="ECO:0000313" key="2">
    <source>
        <dbReference type="Proteomes" id="UP000219636"/>
    </source>
</evidence>
<evidence type="ECO:0008006" key="3">
    <source>
        <dbReference type="Google" id="ProtNLM"/>
    </source>
</evidence>
<accession>A0A285S453</accession>
<dbReference type="Gene3D" id="1.20.120.520">
    <property type="entry name" value="nmb1532 protein domain like"/>
    <property type="match status" value="1"/>
</dbReference>
<dbReference type="RefSeq" id="WP_097072626.1">
    <property type="nucleotide sequence ID" value="NZ_OBMQ01000002.1"/>
</dbReference>
<keyword evidence="2" id="KW-1185">Reference proteome</keyword>
<proteinExistence type="predicted"/>
<gene>
    <name evidence="1" type="ORF">SAMN05880501_102283</name>
</gene>
<dbReference type="EMBL" id="OBMQ01000002">
    <property type="protein sequence ID" value="SOB99869.1"/>
    <property type="molecule type" value="Genomic_DNA"/>
</dbReference>